<sequence>MNDRRENPSISIEGTQLGSESQSSSDSEENKDFGTCEKCKQKNTGYMWCNSCNVKRFESEWKEWTSGSKEIDEFIQEIQRDANEYREFIEWIPFEKFKDIELVARGGFGVVYKAIWTEGYNRPTAKELMETFEKYYEDVDHENEESEIYRQVKSIENSISRSQFFHPNDFSPLKYTTNSNAVYTSRLLKYSSQLPEPVNATPAESKQLELQLPSFDDLEIE</sequence>
<proteinExistence type="predicted"/>
<gene>
    <name evidence="1" type="ORF">ACOLOM_LOCUS4614</name>
</gene>
<dbReference type="Proteomes" id="UP000789525">
    <property type="component" value="Unassembled WGS sequence"/>
</dbReference>
<protein>
    <submittedName>
        <fullName evidence="1">1293_t:CDS:1</fullName>
    </submittedName>
</protein>
<reference evidence="1" key="1">
    <citation type="submission" date="2021-06" db="EMBL/GenBank/DDBJ databases">
        <authorList>
            <person name="Kallberg Y."/>
            <person name="Tangrot J."/>
            <person name="Rosling A."/>
        </authorList>
    </citation>
    <scope>NUCLEOTIDE SEQUENCE</scope>
    <source>
        <strain evidence="1">CL356</strain>
    </source>
</reference>
<organism evidence="1 2">
    <name type="scientific">Acaulospora colombiana</name>
    <dbReference type="NCBI Taxonomy" id="27376"/>
    <lineage>
        <taxon>Eukaryota</taxon>
        <taxon>Fungi</taxon>
        <taxon>Fungi incertae sedis</taxon>
        <taxon>Mucoromycota</taxon>
        <taxon>Glomeromycotina</taxon>
        <taxon>Glomeromycetes</taxon>
        <taxon>Diversisporales</taxon>
        <taxon>Acaulosporaceae</taxon>
        <taxon>Acaulospora</taxon>
    </lineage>
</organism>
<dbReference type="EMBL" id="CAJVPT010007807">
    <property type="protein sequence ID" value="CAG8544939.1"/>
    <property type="molecule type" value="Genomic_DNA"/>
</dbReference>
<accession>A0ACA9LQI0</accession>
<keyword evidence="2" id="KW-1185">Reference proteome</keyword>
<evidence type="ECO:0000313" key="1">
    <source>
        <dbReference type="EMBL" id="CAG8544939.1"/>
    </source>
</evidence>
<comment type="caution">
    <text evidence="1">The sequence shown here is derived from an EMBL/GenBank/DDBJ whole genome shotgun (WGS) entry which is preliminary data.</text>
</comment>
<name>A0ACA9LQI0_9GLOM</name>
<evidence type="ECO:0000313" key="2">
    <source>
        <dbReference type="Proteomes" id="UP000789525"/>
    </source>
</evidence>